<dbReference type="GO" id="GO:0046872">
    <property type="term" value="F:metal ion binding"/>
    <property type="evidence" value="ECO:0007669"/>
    <property type="project" value="UniProtKB-KW"/>
</dbReference>
<dbReference type="Pfam" id="PF01743">
    <property type="entry name" value="PolyA_pol"/>
    <property type="match status" value="1"/>
</dbReference>
<keyword evidence="8" id="KW-0694">RNA-binding</keyword>
<dbReference type="Pfam" id="PF01966">
    <property type="entry name" value="HD"/>
    <property type="match status" value="1"/>
</dbReference>
<evidence type="ECO:0000256" key="3">
    <source>
        <dbReference type="ARBA" id="ARBA00022694"/>
    </source>
</evidence>
<evidence type="ECO:0000256" key="2">
    <source>
        <dbReference type="ARBA" id="ARBA00022679"/>
    </source>
</evidence>
<evidence type="ECO:0000256" key="6">
    <source>
        <dbReference type="ARBA" id="ARBA00022741"/>
    </source>
</evidence>
<dbReference type="GO" id="GO:0000049">
    <property type="term" value="F:tRNA binding"/>
    <property type="evidence" value="ECO:0007669"/>
    <property type="project" value="TreeGrafter"/>
</dbReference>
<dbReference type="SUPFAM" id="SSF81301">
    <property type="entry name" value="Nucleotidyltransferase"/>
    <property type="match status" value="1"/>
</dbReference>
<dbReference type="Gene3D" id="3.30.460.10">
    <property type="entry name" value="Beta Polymerase, domain 2"/>
    <property type="match status" value="1"/>
</dbReference>
<dbReference type="CDD" id="cd00077">
    <property type="entry name" value="HDc"/>
    <property type="match status" value="1"/>
</dbReference>
<dbReference type="GO" id="GO:0016779">
    <property type="term" value="F:nucleotidyltransferase activity"/>
    <property type="evidence" value="ECO:0007669"/>
    <property type="project" value="UniProtKB-KW"/>
</dbReference>
<evidence type="ECO:0000259" key="11">
    <source>
        <dbReference type="Pfam" id="PF12627"/>
    </source>
</evidence>
<evidence type="ECO:0000256" key="7">
    <source>
        <dbReference type="ARBA" id="ARBA00022842"/>
    </source>
</evidence>
<dbReference type="Gene3D" id="1.10.3090.10">
    <property type="entry name" value="cca-adding enzyme, domain 2"/>
    <property type="match status" value="1"/>
</dbReference>
<dbReference type="PROSITE" id="PS51257">
    <property type="entry name" value="PROKAR_LIPOPROTEIN"/>
    <property type="match status" value="1"/>
</dbReference>
<dbReference type="PANTHER" id="PTHR46173:SF1">
    <property type="entry name" value="CCA TRNA NUCLEOTIDYLTRANSFERASE 1, MITOCHONDRIAL"/>
    <property type="match status" value="1"/>
</dbReference>
<dbReference type="Proteomes" id="UP000634206">
    <property type="component" value="Unassembled WGS sequence"/>
</dbReference>
<proteinExistence type="inferred from homology"/>
<evidence type="ECO:0000256" key="4">
    <source>
        <dbReference type="ARBA" id="ARBA00022695"/>
    </source>
</evidence>
<dbReference type="NCBIfam" id="TIGR00277">
    <property type="entry name" value="HDIG"/>
    <property type="match status" value="1"/>
</dbReference>
<evidence type="ECO:0000259" key="10">
    <source>
        <dbReference type="Pfam" id="PF01966"/>
    </source>
</evidence>
<keyword evidence="4" id="KW-0548">Nucleotidyltransferase</keyword>
<dbReference type="InterPro" id="IPR043519">
    <property type="entry name" value="NT_sf"/>
</dbReference>
<dbReference type="InterPro" id="IPR006675">
    <property type="entry name" value="HDIG_dom"/>
</dbReference>
<keyword evidence="7" id="KW-0460">Magnesium</keyword>
<dbReference type="GO" id="GO:0000166">
    <property type="term" value="F:nucleotide binding"/>
    <property type="evidence" value="ECO:0007669"/>
    <property type="project" value="UniProtKB-KW"/>
</dbReference>
<keyword evidence="2 8" id="KW-0808">Transferase</keyword>
<organism evidence="12 13">
    <name type="scientific">Oceaniferula flava</name>
    <dbReference type="NCBI Taxonomy" id="2800421"/>
    <lineage>
        <taxon>Bacteria</taxon>
        <taxon>Pseudomonadati</taxon>
        <taxon>Verrucomicrobiota</taxon>
        <taxon>Verrucomicrobiia</taxon>
        <taxon>Verrucomicrobiales</taxon>
        <taxon>Verrucomicrobiaceae</taxon>
        <taxon>Oceaniferula</taxon>
    </lineage>
</organism>
<evidence type="ECO:0000313" key="12">
    <source>
        <dbReference type="EMBL" id="MBK1856316.1"/>
    </source>
</evidence>
<comment type="caution">
    <text evidence="12">The sequence shown here is derived from an EMBL/GenBank/DDBJ whole genome shotgun (WGS) entry which is preliminary data.</text>
</comment>
<protein>
    <submittedName>
        <fullName evidence="12">CCA tRNA nucleotidyltransferase</fullName>
    </submittedName>
</protein>
<reference evidence="12" key="1">
    <citation type="submission" date="2021-01" db="EMBL/GenBank/DDBJ databases">
        <title>Modified the classification status of verrucomicrobia.</title>
        <authorList>
            <person name="Feng X."/>
        </authorList>
    </citation>
    <scope>NUCLEOTIDE SEQUENCE</scope>
    <source>
        <strain evidence="12">5K15</strain>
    </source>
</reference>
<dbReference type="InterPro" id="IPR032828">
    <property type="entry name" value="PolyA_RNA-bd"/>
</dbReference>
<dbReference type="SUPFAM" id="SSF81891">
    <property type="entry name" value="Poly A polymerase C-terminal region-like"/>
    <property type="match status" value="1"/>
</dbReference>
<evidence type="ECO:0000259" key="9">
    <source>
        <dbReference type="Pfam" id="PF01743"/>
    </source>
</evidence>
<name>A0AAE2VDT9_9BACT</name>
<feature type="domain" description="HD" evidence="10">
    <location>
        <begin position="243"/>
        <end position="330"/>
    </location>
</feature>
<sequence length="436" mass="49022">MKTTAVATAQRLIDAGHTTYFAGGCVRDALLGNEPKDYDIATSATPDEVQALFPKSDAIGAHFGVILVKENKIPFEIATFRHDGSYKDGRHPESVTFSSPEEDAQRRDFTVNGLFQHPVTEEVIDHVGGLADLKSKTLRAIGNAADRFQEDALRLMRAVRFATVLDFEIEASTWQAVQDHAGLLEQISTERVRDEFTRTLVAPGRARGLDLLTESGLMRFIVPEVYALIGCEQPPQWHPEGDVYTHTRIMLDMLGGDVTPELALAVLLHDIAKPPTYTYDEEADRIRFNGHDRVGAEMADVILRRMKYSNKTIEDVCAMVRNHMNFMNVMDMRTAKVKRFMARPTFEQEMELHRVDCASSNGLTENYDFLREKEKEFAAEPLIPTPLVTGKDLIDMGLKPGPVFKKILTQVQTEQLEGHLSTREDALDFVRKTIEV</sequence>
<keyword evidence="13" id="KW-1185">Reference proteome</keyword>
<keyword evidence="3" id="KW-0819">tRNA processing</keyword>
<dbReference type="EMBL" id="JAENIG010000012">
    <property type="protein sequence ID" value="MBK1856316.1"/>
    <property type="molecule type" value="Genomic_DNA"/>
</dbReference>
<evidence type="ECO:0000256" key="8">
    <source>
        <dbReference type="RuleBase" id="RU003953"/>
    </source>
</evidence>
<comment type="similarity">
    <text evidence="8">Belongs to the tRNA nucleotidyltransferase/poly(A) polymerase family.</text>
</comment>
<dbReference type="CDD" id="cd05398">
    <property type="entry name" value="NT_ClassII-CCAase"/>
    <property type="match status" value="1"/>
</dbReference>
<gene>
    <name evidence="12" type="ORF">JIN83_15190</name>
</gene>
<feature type="domain" description="tRNA nucleotidyltransferase/poly(A) polymerase RNA and SrmB- binding" evidence="11">
    <location>
        <begin position="166"/>
        <end position="225"/>
    </location>
</feature>
<dbReference type="PANTHER" id="PTHR46173">
    <property type="entry name" value="CCA TRNA NUCLEOTIDYLTRANSFERASE 1, MITOCHONDRIAL"/>
    <property type="match status" value="1"/>
</dbReference>
<dbReference type="InterPro" id="IPR050264">
    <property type="entry name" value="Bact_CCA-adding_enz_type3_sf"/>
</dbReference>
<keyword evidence="6" id="KW-0547">Nucleotide-binding</keyword>
<dbReference type="AlphaFoldDB" id="A0AAE2VDT9"/>
<keyword evidence="5" id="KW-0479">Metal-binding</keyword>
<feature type="domain" description="Poly A polymerase head" evidence="9">
    <location>
        <begin position="19"/>
        <end position="139"/>
    </location>
</feature>
<comment type="cofactor">
    <cofactor evidence="1">
        <name>Mg(2+)</name>
        <dbReference type="ChEBI" id="CHEBI:18420"/>
    </cofactor>
</comment>
<accession>A0AAE2VDT9</accession>
<evidence type="ECO:0000313" key="13">
    <source>
        <dbReference type="Proteomes" id="UP000634206"/>
    </source>
</evidence>
<evidence type="ECO:0000256" key="1">
    <source>
        <dbReference type="ARBA" id="ARBA00001946"/>
    </source>
</evidence>
<dbReference type="InterPro" id="IPR002646">
    <property type="entry name" value="PolA_pol_head_dom"/>
</dbReference>
<evidence type="ECO:0000256" key="5">
    <source>
        <dbReference type="ARBA" id="ARBA00022723"/>
    </source>
</evidence>
<dbReference type="InterPro" id="IPR006674">
    <property type="entry name" value="HD_domain"/>
</dbReference>
<dbReference type="Pfam" id="PF12627">
    <property type="entry name" value="PolyA_pol_RNAbd"/>
    <property type="match status" value="1"/>
</dbReference>
<dbReference type="InterPro" id="IPR003607">
    <property type="entry name" value="HD/PDEase_dom"/>
</dbReference>
<dbReference type="GO" id="GO:0008033">
    <property type="term" value="P:tRNA processing"/>
    <property type="evidence" value="ECO:0007669"/>
    <property type="project" value="UniProtKB-KW"/>
</dbReference>